<dbReference type="NCBIfam" id="NF003995">
    <property type="entry name" value="PRK05472.2-4"/>
    <property type="match status" value="1"/>
</dbReference>
<dbReference type="InterPro" id="IPR036388">
    <property type="entry name" value="WH-like_DNA-bd_sf"/>
</dbReference>
<dbReference type="InterPro" id="IPR009718">
    <property type="entry name" value="Rex_DNA-bd_C_dom"/>
</dbReference>
<keyword evidence="3 7" id="KW-0805">Transcription regulation</keyword>
<evidence type="ECO:0000313" key="9">
    <source>
        <dbReference type="EMBL" id="MBB5350971.1"/>
    </source>
</evidence>
<evidence type="ECO:0000256" key="3">
    <source>
        <dbReference type="ARBA" id="ARBA00023015"/>
    </source>
</evidence>
<comment type="subcellular location">
    <subcellularLocation>
        <location evidence="7">Cytoplasm</location>
    </subcellularLocation>
</comment>
<dbReference type="NCBIfam" id="NF003996">
    <property type="entry name" value="PRK05472.2-5"/>
    <property type="match status" value="1"/>
</dbReference>
<dbReference type="GO" id="GO:0051775">
    <property type="term" value="P:response to redox state"/>
    <property type="evidence" value="ECO:0007669"/>
    <property type="project" value="InterPro"/>
</dbReference>
<dbReference type="AlphaFoldDB" id="A0A840VDQ1"/>
<dbReference type="GO" id="GO:0003677">
    <property type="term" value="F:DNA binding"/>
    <property type="evidence" value="ECO:0007669"/>
    <property type="project" value="UniProtKB-UniRule"/>
</dbReference>
<dbReference type="InterPro" id="IPR003781">
    <property type="entry name" value="CoA-bd"/>
</dbReference>
<dbReference type="Proteomes" id="UP000557717">
    <property type="component" value="Unassembled WGS sequence"/>
</dbReference>
<evidence type="ECO:0000256" key="4">
    <source>
        <dbReference type="ARBA" id="ARBA00023027"/>
    </source>
</evidence>
<dbReference type="SMART" id="SM00881">
    <property type="entry name" value="CoA_binding"/>
    <property type="match status" value="1"/>
</dbReference>
<organism evidence="9 10">
    <name type="scientific">Haloferula luteola</name>
    <dbReference type="NCBI Taxonomy" id="595692"/>
    <lineage>
        <taxon>Bacteria</taxon>
        <taxon>Pseudomonadati</taxon>
        <taxon>Verrucomicrobiota</taxon>
        <taxon>Verrucomicrobiia</taxon>
        <taxon>Verrucomicrobiales</taxon>
        <taxon>Verrucomicrobiaceae</taxon>
        <taxon>Haloferula</taxon>
    </lineage>
</organism>
<dbReference type="SUPFAM" id="SSF46785">
    <property type="entry name" value="Winged helix' DNA-binding domain"/>
    <property type="match status" value="1"/>
</dbReference>
<keyword evidence="5 7" id="KW-0238">DNA-binding</keyword>
<dbReference type="GO" id="GO:0003700">
    <property type="term" value="F:DNA-binding transcription factor activity"/>
    <property type="evidence" value="ECO:0007669"/>
    <property type="project" value="UniProtKB-UniRule"/>
</dbReference>
<dbReference type="InterPro" id="IPR022876">
    <property type="entry name" value="Tscrpt_rep_Rex"/>
</dbReference>
<evidence type="ECO:0000313" key="10">
    <source>
        <dbReference type="Proteomes" id="UP000557717"/>
    </source>
</evidence>
<evidence type="ECO:0000256" key="7">
    <source>
        <dbReference type="HAMAP-Rule" id="MF_01131"/>
    </source>
</evidence>
<evidence type="ECO:0000256" key="5">
    <source>
        <dbReference type="ARBA" id="ARBA00023125"/>
    </source>
</evidence>
<dbReference type="GO" id="GO:0005737">
    <property type="term" value="C:cytoplasm"/>
    <property type="evidence" value="ECO:0007669"/>
    <property type="project" value="UniProtKB-SubCell"/>
</dbReference>
<dbReference type="Pfam" id="PF06971">
    <property type="entry name" value="Put_DNA-bind_N"/>
    <property type="match status" value="1"/>
</dbReference>
<sequence>MERIDIPKKAIYRLSIYHRCLRRLEEHGEETVSSSALAKAAGVKPSQLRKDLAYFGQFGTRGLGYPVPALAGMIRDVLGRERLQPVVLVGAGNLGSALLRYQGFQKEGFEVVAAFDADPAAAAARGVTVPVLPEKDLEDFVKEEGVKLAILCVPASIAQLLANRLVAAGVAGILNFSPVVLEVPEPVVVNNVDLAIELEHLSFFVR</sequence>
<reference evidence="9 10" key="1">
    <citation type="submission" date="2020-08" db="EMBL/GenBank/DDBJ databases">
        <title>Genomic Encyclopedia of Type Strains, Phase IV (KMG-IV): sequencing the most valuable type-strain genomes for metagenomic binning, comparative biology and taxonomic classification.</title>
        <authorList>
            <person name="Goeker M."/>
        </authorList>
    </citation>
    <scope>NUCLEOTIDE SEQUENCE [LARGE SCALE GENOMIC DNA]</scope>
    <source>
        <strain evidence="9 10">YC6886</strain>
    </source>
</reference>
<gene>
    <name evidence="7" type="primary">rex</name>
    <name evidence="9" type="ORF">HNR46_001205</name>
</gene>
<protein>
    <recommendedName>
        <fullName evidence="7">Redox-sensing transcriptional repressor Rex</fullName>
    </recommendedName>
</protein>
<dbReference type="PANTHER" id="PTHR35786">
    <property type="entry name" value="REDOX-SENSING TRANSCRIPTIONAL REPRESSOR REX"/>
    <property type="match status" value="1"/>
</dbReference>
<dbReference type="NCBIfam" id="NF003993">
    <property type="entry name" value="PRK05472.2-2"/>
    <property type="match status" value="1"/>
</dbReference>
<comment type="caution">
    <text evidence="9">The sequence shown here is derived from an EMBL/GenBank/DDBJ whole genome shotgun (WGS) entry which is preliminary data.</text>
</comment>
<dbReference type="NCBIfam" id="NF003994">
    <property type="entry name" value="PRK05472.2-3"/>
    <property type="match status" value="1"/>
</dbReference>
<dbReference type="Pfam" id="PF02629">
    <property type="entry name" value="CoA_binding"/>
    <property type="match status" value="1"/>
</dbReference>
<accession>A0A840VDQ1</accession>
<dbReference type="EMBL" id="JACHFD010000004">
    <property type="protein sequence ID" value="MBB5350971.1"/>
    <property type="molecule type" value="Genomic_DNA"/>
</dbReference>
<dbReference type="HAMAP" id="MF_01131">
    <property type="entry name" value="Rex"/>
    <property type="match status" value="1"/>
</dbReference>
<evidence type="ECO:0000256" key="1">
    <source>
        <dbReference type="ARBA" id="ARBA00022490"/>
    </source>
</evidence>
<feature type="DNA-binding region" description="H-T-H motif" evidence="7">
    <location>
        <begin position="16"/>
        <end position="55"/>
    </location>
</feature>
<keyword evidence="6 7" id="KW-0804">Transcription</keyword>
<comment type="subunit">
    <text evidence="7">Homodimer.</text>
</comment>
<dbReference type="InterPro" id="IPR036390">
    <property type="entry name" value="WH_DNA-bd_sf"/>
</dbReference>
<dbReference type="RefSeq" id="WP_184016718.1">
    <property type="nucleotide sequence ID" value="NZ_JACHFD010000004.1"/>
</dbReference>
<dbReference type="Gene3D" id="3.40.50.720">
    <property type="entry name" value="NAD(P)-binding Rossmann-like Domain"/>
    <property type="match status" value="1"/>
</dbReference>
<dbReference type="GO" id="GO:0045892">
    <property type="term" value="P:negative regulation of DNA-templated transcription"/>
    <property type="evidence" value="ECO:0007669"/>
    <property type="project" value="InterPro"/>
</dbReference>
<comment type="function">
    <text evidence="7">Modulates transcription in response to changes in cellular NADH/NAD(+) redox state.</text>
</comment>
<proteinExistence type="inferred from homology"/>
<feature type="domain" description="CoA-binding" evidence="8">
    <location>
        <begin position="79"/>
        <end position="180"/>
    </location>
</feature>
<evidence type="ECO:0000256" key="2">
    <source>
        <dbReference type="ARBA" id="ARBA00022491"/>
    </source>
</evidence>
<evidence type="ECO:0000256" key="6">
    <source>
        <dbReference type="ARBA" id="ARBA00023163"/>
    </source>
</evidence>
<dbReference type="InterPro" id="IPR036291">
    <property type="entry name" value="NAD(P)-bd_dom_sf"/>
</dbReference>
<dbReference type="NCBIfam" id="NF003992">
    <property type="entry name" value="PRK05472.2-1"/>
    <property type="match status" value="1"/>
</dbReference>
<keyword evidence="1 7" id="KW-0963">Cytoplasm</keyword>
<keyword evidence="2 7" id="KW-0678">Repressor</keyword>
<feature type="binding site" evidence="7">
    <location>
        <begin position="90"/>
        <end position="95"/>
    </location>
    <ligand>
        <name>NAD(+)</name>
        <dbReference type="ChEBI" id="CHEBI:57540"/>
    </ligand>
</feature>
<dbReference type="Gene3D" id="1.10.10.10">
    <property type="entry name" value="Winged helix-like DNA-binding domain superfamily/Winged helix DNA-binding domain"/>
    <property type="match status" value="1"/>
</dbReference>
<comment type="similarity">
    <text evidence="7">Belongs to the transcriptional regulatory Rex family.</text>
</comment>
<dbReference type="InterPro" id="IPR058236">
    <property type="entry name" value="Rex_actinobacterial-type"/>
</dbReference>
<dbReference type="PANTHER" id="PTHR35786:SF1">
    <property type="entry name" value="REDOX-SENSING TRANSCRIPTIONAL REPRESSOR REX 1"/>
    <property type="match status" value="1"/>
</dbReference>
<name>A0A840VDQ1_9BACT</name>
<dbReference type="NCBIfam" id="NF003989">
    <property type="entry name" value="PRK05472.1-3"/>
    <property type="match status" value="1"/>
</dbReference>
<keyword evidence="10" id="KW-1185">Reference proteome</keyword>
<dbReference type="SUPFAM" id="SSF51735">
    <property type="entry name" value="NAD(P)-binding Rossmann-fold domains"/>
    <property type="match status" value="1"/>
</dbReference>
<keyword evidence="4 7" id="KW-0520">NAD</keyword>
<evidence type="ECO:0000259" key="8">
    <source>
        <dbReference type="SMART" id="SM00881"/>
    </source>
</evidence>